<evidence type="ECO:0000313" key="1">
    <source>
        <dbReference type="EMBL" id="GEO43584.1"/>
    </source>
</evidence>
<proteinExistence type="predicted"/>
<name>A0A512E4B0_9PROT</name>
<comment type="caution">
    <text evidence="1">The sequence shown here is derived from an EMBL/GenBank/DDBJ whole genome shotgun (WGS) entry which is preliminary data.</text>
</comment>
<evidence type="ECO:0000313" key="2">
    <source>
        <dbReference type="Proteomes" id="UP000321523"/>
    </source>
</evidence>
<gene>
    <name evidence="1" type="ORF">SAE02_77320</name>
</gene>
<reference evidence="1 2" key="1">
    <citation type="submission" date="2019-07" db="EMBL/GenBank/DDBJ databases">
        <title>Whole genome shotgun sequence of Skermanella aerolata NBRC 106429.</title>
        <authorList>
            <person name="Hosoyama A."/>
            <person name="Uohara A."/>
            <person name="Ohji S."/>
            <person name="Ichikawa N."/>
        </authorList>
    </citation>
    <scope>NUCLEOTIDE SEQUENCE [LARGE SCALE GENOMIC DNA]</scope>
    <source>
        <strain evidence="1 2">NBRC 106429</strain>
    </source>
</reference>
<accession>A0A512E4B0</accession>
<dbReference type="Proteomes" id="UP000321523">
    <property type="component" value="Unassembled WGS sequence"/>
</dbReference>
<dbReference type="AlphaFoldDB" id="A0A512E4B0"/>
<keyword evidence="2" id="KW-1185">Reference proteome</keyword>
<protein>
    <submittedName>
        <fullName evidence="1">Uncharacterized protein</fullName>
    </submittedName>
</protein>
<sequence length="80" mass="8501">MWPVSWTGFIIGRVLRPRSRSGFAAVGCGTIEGVPASCPETGAMLELRDSALKIAATLQAVKEPDPLRLELRNHSPATAA</sequence>
<organism evidence="1 2">
    <name type="scientific">Skermanella aerolata</name>
    <dbReference type="NCBI Taxonomy" id="393310"/>
    <lineage>
        <taxon>Bacteria</taxon>
        <taxon>Pseudomonadati</taxon>
        <taxon>Pseudomonadota</taxon>
        <taxon>Alphaproteobacteria</taxon>
        <taxon>Rhodospirillales</taxon>
        <taxon>Azospirillaceae</taxon>
        <taxon>Skermanella</taxon>
    </lineage>
</organism>
<dbReference type="EMBL" id="BJYZ01000104">
    <property type="protein sequence ID" value="GEO43584.1"/>
    <property type="molecule type" value="Genomic_DNA"/>
</dbReference>